<dbReference type="InterPro" id="IPR004872">
    <property type="entry name" value="Lipoprotein_NlpA"/>
</dbReference>
<dbReference type="PROSITE" id="PS51257">
    <property type="entry name" value="PROKAR_LIPOPROTEIN"/>
    <property type="match status" value="1"/>
</dbReference>
<comment type="subcellular location">
    <subcellularLocation>
        <location evidence="1">Membrane</location>
        <topology evidence="1">Lipid-anchor</topology>
    </subcellularLocation>
</comment>
<accession>A0ABM6W4A5</accession>
<evidence type="ECO:0000313" key="9">
    <source>
        <dbReference type="Proteomes" id="UP000245369"/>
    </source>
</evidence>
<keyword evidence="5 6" id="KW-0449">Lipoprotein</keyword>
<dbReference type="Gene3D" id="3.40.190.10">
    <property type="entry name" value="Periplasmic binding protein-like II"/>
    <property type="match status" value="2"/>
</dbReference>
<evidence type="ECO:0000256" key="3">
    <source>
        <dbReference type="ARBA" id="ARBA00023136"/>
    </source>
</evidence>
<dbReference type="GeneID" id="93923442"/>
<keyword evidence="3" id="KW-0472">Membrane</keyword>
<keyword evidence="9" id="KW-1185">Reference proteome</keyword>
<protein>
    <recommendedName>
        <fullName evidence="6">Lipoprotein</fullName>
    </recommendedName>
</protein>
<dbReference type="PIRSF" id="PIRSF002854">
    <property type="entry name" value="MetQ"/>
    <property type="match status" value="1"/>
</dbReference>
<dbReference type="PANTHER" id="PTHR30429:SF0">
    <property type="entry name" value="METHIONINE-BINDING LIPOPROTEIN METQ"/>
    <property type="match status" value="1"/>
</dbReference>
<dbReference type="RefSeq" id="WP_002959057.1">
    <property type="nucleotide sequence ID" value="NZ_CP029490.1"/>
</dbReference>
<evidence type="ECO:0000256" key="1">
    <source>
        <dbReference type="ARBA" id="ARBA00004635"/>
    </source>
</evidence>
<dbReference type="PANTHER" id="PTHR30429">
    <property type="entry name" value="D-METHIONINE-BINDING LIPOPROTEIN METQ"/>
    <property type="match status" value="1"/>
</dbReference>
<evidence type="ECO:0000256" key="6">
    <source>
        <dbReference type="PIRNR" id="PIRNR002854"/>
    </source>
</evidence>
<evidence type="ECO:0000313" key="8">
    <source>
        <dbReference type="EMBL" id="AWN20330.1"/>
    </source>
</evidence>
<keyword evidence="4" id="KW-0564">Palmitate</keyword>
<dbReference type="EMBL" id="CP029490">
    <property type="protein sequence ID" value="AWN20330.1"/>
    <property type="molecule type" value="Genomic_DNA"/>
</dbReference>
<evidence type="ECO:0000256" key="5">
    <source>
        <dbReference type="ARBA" id="ARBA00023288"/>
    </source>
</evidence>
<dbReference type="Pfam" id="PF03180">
    <property type="entry name" value="Lipoprotein_9"/>
    <property type="match status" value="1"/>
</dbReference>
<organism evidence="8 9">
    <name type="scientific">Streptococcus sobrinus</name>
    <dbReference type="NCBI Taxonomy" id="1310"/>
    <lineage>
        <taxon>Bacteria</taxon>
        <taxon>Bacillati</taxon>
        <taxon>Bacillota</taxon>
        <taxon>Bacilli</taxon>
        <taxon>Lactobacillales</taxon>
        <taxon>Streptococcaceae</taxon>
        <taxon>Streptococcus</taxon>
    </lineage>
</organism>
<dbReference type="Proteomes" id="UP000245369">
    <property type="component" value="Chromosome"/>
</dbReference>
<feature type="chain" id="PRO_5046529672" description="Lipoprotein" evidence="7">
    <location>
        <begin position="23"/>
        <end position="295"/>
    </location>
</feature>
<keyword evidence="2 7" id="KW-0732">Signal</keyword>
<comment type="similarity">
    <text evidence="6">Belongs to the nlpA lipoprotein family.</text>
</comment>
<name>A0ABM6W4A5_9STRE</name>
<reference evidence="8 9" key="1">
    <citation type="submission" date="2018-05" db="EMBL/GenBank/DDBJ databases">
        <title>Complete genome sequences of Streptococcus sobrinus.</title>
        <authorList>
            <person name="Sales M."/>
            <person name="Jensen P.A."/>
        </authorList>
    </citation>
    <scope>NUCLEOTIDE SEQUENCE [LARGE SCALE GENOMIC DNA]</scope>
    <source>
        <strain evidence="8 9">SL1</strain>
    </source>
</reference>
<evidence type="ECO:0000256" key="4">
    <source>
        <dbReference type="ARBA" id="ARBA00023139"/>
    </source>
</evidence>
<evidence type="ECO:0000256" key="2">
    <source>
        <dbReference type="ARBA" id="ARBA00022729"/>
    </source>
</evidence>
<proteinExistence type="inferred from homology"/>
<dbReference type="SUPFAM" id="SSF53850">
    <property type="entry name" value="Periplasmic binding protein-like II"/>
    <property type="match status" value="1"/>
</dbReference>
<feature type="signal peptide" evidence="7">
    <location>
        <begin position="1"/>
        <end position="22"/>
    </location>
</feature>
<evidence type="ECO:0000256" key="7">
    <source>
        <dbReference type="SAM" id="SignalP"/>
    </source>
</evidence>
<sequence>MKWKKIIGIITVAIAATLFLTACGSKSSSKNELKVGIMTLDDTTKPVWDQVKKDAAKKGITIKYVQFTDYNQPNKALSTGQVDVNAFQHYYFLNNWNKENKGNLVAVGDTLISPIRLFSQTNSSGKAEYSSVKDLPEGAKIAIPNDASNESRALFLLQAAGLIKLSTKNGALATLKDITENSKDIKITEVSAEQLVSNLKNKSLDAAVINNAYAQEGKIDYKTTLYTEAIDATSKDWVNVIAAKKNWKKSNKADAIKTLVKIYQSDKIAKLINKSTNGVDKAAWKGAPKLASSSK</sequence>
<gene>
    <name evidence="8" type="ORF">DK182_02785</name>
</gene>